<dbReference type="SUPFAM" id="SSF51011">
    <property type="entry name" value="Glycosyl hydrolase domain"/>
    <property type="match status" value="1"/>
</dbReference>
<dbReference type="AlphaFoldDB" id="A0A8S3Q1F1"/>
<feature type="domain" description="Glycosyl hydrolase family 31 C-terminal" evidence="1">
    <location>
        <begin position="3"/>
        <end position="90"/>
    </location>
</feature>
<proteinExistence type="predicted"/>
<organism evidence="2 3">
    <name type="scientific">Mytilus edulis</name>
    <name type="common">Blue mussel</name>
    <dbReference type="NCBI Taxonomy" id="6550"/>
    <lineage>
        <taxon>Eukaryota</taxon>
        <taxon>Metazoa</taxon>
        <taxon>Spiralia</taxon>
        <taxon>Lophotrochozoa</taxon>
        <taxon>Mollusca</taxon>
        <taxon>Bivalvia</taxon>
        <taxon>Autobranchia</taxon>
        <taxon>Pteriomorphia</taxon>
        <taxon>Mytilida</taxon>
        <taxon>Mytiloidea</taxon>
        <taxon>Mytilidae</taxon>
        <taxon>Mytilinae</taxon>
        <taxon>Mytilus</taxon>
    </lineage>
</organism>
<dbReference type="InterPro" id="IPR048395">
    <property type="entry name" value="Glyco_hydro_31_C"/>
</dbReference>
<dbReference type="PANTHER" id="PTHR22762">
    <property type="entry name" value="ALPHA-GLUCOSIDASE"/>
    <property type="match status" value="1"/>
</dbReference>
<evidence type="ECO:0000259" key="1">
    <source>
        <dbReference type="Pfam" id="PF21365"/>
    </source>
</evidence>
<dbReference type="PANTHER" id="PTHR22762:SF131">
    <property type="entry name" value="GLYCOSIDE HYDROLASE FAMILY 31 N-TERMINAL DOMAIN-CONTAINING PROTEIN"/>
    <property type="match status" value="1"/>
</dbReference>
<dbReference type="EMBL" id="CAJPWZ010000335">
    <property type="protein sequence ID" value="CAG2190584.1"/>
    <property type="molecule type" value="Genomic_DNA"/>
</dbReference>
<dbReference type="OrthoDB" id="5839090at2759"/>
<keyword evidence="3" id="KW-1185">Reference proteome</keyword>
<protein>
    <submittedName>
        <fullName evidence="2">GAA</fullName>
        <ecNumber evidence="2">3.2.1.20</ecNumber>
    </submittedName>
</protein>
<accession>A0A8S3Q1F1</accession>
<dbReference type="Gene3D" id="2.60.40.1180">
    <property type="entry name" value="Golgi alpha-mannosidase II"/>
    <property type="match status" value="2"/>
</dbReference>
<comment type="caution">
    <text evidence="2">The sequence shown here is derived from an EMBL/GenBank/DDBJ whole genome shotgun (WGS) entry which is preliminary data.</text>
</comment>
<dbReference type="EC" id="3.2.1.20" evidence="2"/>
<dbReference type="InterPro" id="IPR013780">
    <property type="entry name" value="Glyco_hydro_b"/>
</dbReference>
<keyword evidence="2" id="KW-0378">Hydrolase</keyword>
<reference evidence="2" key="1">
    <citation type="submission" date="2021-03" db="EMBL/GenBank/DDBJ databases">
        <authorList>
            <person name="Bekaert M."/>
        </authorList>
    </citation>
    <scope>NUCLEOTIDE SEQUENCE</scope>
</reference>
<dbReference type="GO" id="GO:0004558">
    <property type="term" value="F:alpha-1,4-glucosidase activity"/>
    <property type="evidence" value="ECO:0007669"/>
    <property type="project" value="UniProtKB-EC"/>
</dbReference>
<evidence type="ECO:0000313" key="2">
    <source>
        <dbReference type="EMBL" id="CAG2190584.1"/>
    </source>
</evidence>
<dbReference type="Pfam" id="PF21365">
    <property type="entry name" value="Glyco_hydro_31_3rd"/>
    <property type="match status" value="1"/>
</dbReference>
<sequence>MMGETVARPLFFEFPQDKNTYSIDSQFLWGSSLMISPALQKGTTSIGAYFPSGVWYDWYTGGAIRSNGSVVKLAAPANKINLHVRGGSILTLQDPDLTTTLSRKNKFSLVVSLDVNGTAEGDLFWDDGDTIDTHTMGKFNMIRFLTSKNTVTNNVMYAGYTDEPMILRSIVVYGVLHKPSTVKFNDKAISQFTYDDNLHVLRAQGIAANMLKTFTFQWYDLGLLDYDPNLPQYDSGFLDYDPNLPQYDSGFLDYDPNLPPYDSSFLDCNPNLAQYDPGFLDFDPN</sequence>
<dbReference type="Proteomes" id="UP000683360">
    <property type="component" value="Unassembled WGS sequence"/>
</dbReference>
<gene>
    <name evidence="2" type="ORF">MEDL_5835</name>
</gene>
<keyword evidence="2" id="KW-0326">Glycosidase</keyword>
<evidence type="ECO:0000313" key="3">
    <source>
        <dbReference type="Proteomes" id="UP000683360"/>
    </source>
</evidence>
<name>A0A8S3Q1F1_MYTED</name>